<keyword evidence="6" id="KW-1185">Reference proteome</keyword>
<dbReference type="Proteomes" id="UP000654075">
    <property type="component" value="Unassembled WGS sequence"/>
</dbReference>
<keyword evidence="2" id="KW-0396">Initiation factor</keyword>
<feature type="domain" description="Translation initiation factor 3 N-terminal" evidence="4">
    <location>
        <begin position="57"/>
        <end position="136"/>
    </location>
</feature>
<reference evidence="5" key="1">
    <citation type="submission" date="2021-02" db="EMBL/GenBank/DDBJ databases">
        <authorList>
            <person name="Dougan E. K."/>
            <person name="Rhodes N."/>
            <person name="Thang M."/>
            <person name="Chan C."/>
        </authorList>
    </citation>
    <scope>NUCLEOTIDE SEQUENCE</scope>
</reference>
<dbReference type="GO" id="GO:0043022">
    <property type="term" value="F:ribosome binding"/>
    <property type="evidence" value="ECO:0007669"/>
    <property type="project" value="TreeGrafter"/>
</dbReference>
<feature type="non-terminal residue" evidence="5">
    <location>
        <position position="1"/>
    </location>
</feature>
<dbReference type="SUPFAM" id="SSF55200">
    <property type="entry name" value="Translation initiation factor IF3, C-terminal domain"/>
    <property type="match status" value="1"/>
</dbReference>
<dbReference type="OrthoDB" id="21573at2759"/>
<accession>A0A813DUA7</accession>
<dbReference type="InterPro" id="IPR019814">
    <property type="entry name" value="Translation_initiation_fac_3_N"/>
</dbReference>
<dbReference type="NCBIfam" id="TIGR00168">
    <property type="entry name" value="infC"/>
    <property type="match status" value="1"/>
</dbReference>
<dbReference type="GO" id="GO:0003743">
    <property type="term" value="F:translation initiation factor activity"/>
    <property type="evidence" value="ECO:0007669"/>
    <property type="project" value="UniProtKB-KW"/>
</dbReference>
<dbReference type="GO" id="GO:0032790">
    <property type="term" value="P:ribosome disassembly"/>
    <property type="evidence" value="ECO:0007669"/>
    <property type="project" value="TreeGrafter"/>
</dbReference>
<dbReference type="Gene3D" id="3.30.110.10">
    <property type="entry name" value="Translation initiation factor 3 (IF-3), C-terminal domain"/>
    <property type="match status" value="1"/>
</dbReference>
<evidence type="ECO:0000256" key="1">
    <source>
        <dbReference type="ARBA" id="ARBA00005439"/>
    </source>
</evidence>
<dbReference type="Pfam" id="PF05198">
    <property type="entry name" value="IF3_N"/>
    <property type="match status" value="1"/>
</dbReference>
<dbReference type="AlphaFoldDB" id="A0A813DUA7"/>
<dbReference type="InterPro" id="IPR001288">
    <property type="entry name" value="Translation_initiation_fac_3"/>
</dbReference>
<evidence type="ECO:0000313" key="5">
    <source>
        <dbReference type="EMBL" id="CAE8590875.1"/>
    </source>
</evidence>
<feature type="non-terminal residue" evidence="5">
    <location>
        <position position="177"/>
    </location>
</feature>
<name>A0A813DUA7_POLGL</name>
<dbReference type="InterPro" id="IPR036788">
    <property type="entry name" value="T_IF-3_C_sf"/>
</dbReference>
<dbReference type="PANTHER" id="PTHR10938">
    <property type="entry name" value="TRANSLATION INITIATION FACTOR IF-3"/>
    <property type="match status" value="1"/>
</dbReference>
<dbReference type="InterPro" id="IPR036787">
    <property type="entry name" value="T_IF-3_N_sf"/>
</dbReference>
<dbReference type="Gene3D" id="3.10.20.80">
    <property type="entry name" value="Translation initiation factor 3 (IF-3), N-terminal domain"/>
    <property type="match status" value="1"/>
</dbReference>
<sequence length="177" mass="19538">FLCGPTAFAHPQLPGVEAQGLSTRTPASRLQSSVQRRAVVKDLDGRVKGSGEGAYKINEQIRATEVRVVKVVSDDAETGGTRMEETNEVMTTRDALAIAREKGVDLIMIMEDKDPPLAVIASLGKFVYQAKKKEKVAATNAKQPDQKEVKISYTIGDHDLMTKLKMAEKWLKNKRQQ</sequence>
<proteinExistence type="inferred from homology"/>
<comment type="caution">
    <text evidence="5">The sequence shown here is derived from an EMBL/GenBank/DDBJ whole genome shotgun (WGS) entry which is preliminary data.</text>
</comment>
<evidence type="ECO:0000256" key="3">
    <source>
        <dbReference type="ARBA" id="ARBA00022917"/>
    </source>
</evidence>
<dbReference type="PANTHER" id="PTHR10938:SF0">
    <property type="entry name" value="TRANSLATION INITIATION FACTOR IF-3, MITOCHONDRIAL"/>
    <property type="match status" value="1"/>
</dbReference>
<evidence type="ECO:0000256" key="2">
    <source>
        <dbReference type="ARBA" id="ARBA00022540"/>
    </source>
</evidence>
<evidence type="ECO:0000313" key="6">
    <source>
        <dbReference type="Proteomes" id="UP000654075"/>
    </source>
</evidence>
<gene>
    <name evidence="5" type="ORF">PGLA1383_LOCUS9584</name>
</gene>
<keyword evidence="3" id="KW-0648">Protein biosynthesis</keyword>
<protein>
    <recommendedName>
        <fullName evidence="4">Translation initiation factor 3 N-terminal domain-containing protein</fullName>
    </recommendedName>
</protein>
<dbReference type="SUPFAM" id="SSF54364">
    <property type="entry name" value="Translation initiation factor IF3, N-terminal domain"/>
    <property type="match status" value="1"/>
</dbReference>
<comment type="similarity">
    <text evidence="1">Belongs to the IF-3 family.</text>
</comment>
<evidence type="ECO:0000259" key="4">
    <source>
        <dbReference type="Pfam" id="PF05198"/>
    </source>
</evidence>
<dbReference type="EMBL" id="CAJNNV010004530">
    <property type="protein sequence ID" value="CAE8590875.1"/>
    <property type="molecule type" value="Genomic_DNA"/>
</dbReference>
<organism evidence="5 6">
    <name type="scientific">Polarella glacialis</name>
    <name type="common">Dinoflagellate</name>
    <dbReference type="NCBI Taxonomy" id="89957"/>
    <lineage>
        <taxon>Eukaryota</taxon>
        <taxon>Sar</taxon>
        <taxon>Alveolata</taxon>
        <taxon>Dinophyceae</taxon>
        <taxon>Suessiales</taxon>
        <taxon>Suessiaceae</taxon>
        <taxon>Polarella</taxon>
    </lineage>
</organism>